<sequence>MRNRTAGLLIAGLAAVCLALVCSVAYPFSFAEPHGANPSGERFGVGDADAYSATGRIVVEGETRLAFEGAVAADGAWYQRVVQNGVASERYRSPNGSVYRRFTVRGVEAAEERRAELAESERVTLLRESRDGDCVTFVTERTTGPEGEPVTGTASVFVNNLWVAGYEATSTDASDVTTYRPRADWYGERAPYRLTDVSGTVRADPETDAVVAANVSWRLTRADSYAQYLLAGVLGTGTTASRTTFAYDATTPELERPAWATEEGANATSVPGGC</sequence>
<dbReference type="RefSeq" id="WP_276235765.1">
    <property type="nucleotide sequence ID" value="NZ_CP119802.1"/>
</dbReference>
<protein>
    <submittedName>
        <fullName evidence="1">Uncharacterized protein</fullName>
    </submittedName>
</protein>
<gene>
    <name evidence="1" type="ORF">ACFQJ4_05375</name>
</gene>
<dbReference type="Proteomes" id="UP001596398">
    <property type="component" value="Unassembled WGS sequence"/>
</dbReference>
<dbReference type="EMBL" id="JBHTAP010000001">
    <property type="protein sequence ID" value="MFC7234749.1"/>
    <property type="molecule type" value="Genomic_DNA"/>
</dbReference>
<proteinExistence type="predicted"/>
<comment type="caution">
    <text evidence="1">The sequence shown here is derived from an EMBL/GenBank/DDBJ whole genome shotgun (WGS) entry which is preliminary data.</text>
</comment>
<keyword evidence="2" id="KW-1185">Reference proteome</keyword>
<reference evidence="1 2" key="1">
    <citation type="journal article" date="2019" name="Int. J. Syst. Evol. Microbiol.">
        <title>The Global Catalogue of Microorganisms (GCM) 10K type strain sequencing project: providing services to taxonomists for standard genome sequencing and annotation.</title>
        <authorList>
            <consortium name="The Broad Institute Genomics Platform"/>
            <consortium name="The Broad Institute Genome Sequencing Center for Infectious Disease"/>
            <person name="Wu L."/>
            <person name="Ma J."/>
        </authorList>
    </citation>
    <scope>NUCLEOTIDE SEQUENCE [LARGE SCALE GENOMIC DNA]</scope>
    <source>
        <strain evidence="1 2">DT85</strain>
    </source>
</reference>
<evidence type="ECO:0000313" key="1">
    <source>
        <dbReference type="EMBL" id="MFC7234749.1"/>
    </source>
</evidence>
<accession>A0ABD5ZME2</accession>
<organism evidence="1 2">
    <name type="scientific">Halosegnis marinus</name>
    <dbReference type="NCBI Taxonomy" id="3034023"/>
    <lineage>
        <taxon>Archaea</taxon>
        <taxon>Methanobacteriati</taxon>
        <taxon>Methanobacteriota</taxon>
        <taxon>Stenosarchaea group</taxon>
        <taxon>Halobacteria</taxon>
        <taxon>Halobacteriales</taxon>
        <taxon>Natronomonadaceae</taxon>
        <taxon>Halosegnis</taxon>
    </lineage>
</organism>
<evidence type="ECO:0000313" key="2">
    <source>
        <dbReference type="Proteomes" id="UP001596398"/>
    </source>
</evidence>
<name>A0ABD5ZME2_9EURY</name>
<dbReference type="GeneID" id="79266418"/>
<dbReference type="AlphaFoldDB" id="A0ABD5ZME2"/>